<gene>
    <name evidence="1" type="ORF">HMPREF0476_0606</name>
</gene>
<keyword evidence="2" id="KW-1185">Reference proteome</keyword>
<organism evidence="1 2">
    <name type="scientific">Kingella kingae ATCC 23330</name>
    <dbReference type="NCBI Taxonomy" id="887327"/>
    <lineage>
        <taxon>Bacteria</taxon>
        <taxon>Pseudomonadati</taxon>
        <taxon>Pseudomonadota</taxon>
        <taxon>Betaproteobacteria</taxon>
        <taxon>Neisseriales</taxon>
        <taxon>Neisseriaceae</taxon>
        <taxon>Kingella</taxon>
    </lineage>
</organism>
<dbReference type="Proteomes" id="UP000004207">
    <property type="component" value="Unassembled WGS sequence"/>
</dbReference>
<protein>
    <submittedName>
        <fullName evidence="1">Uncharacterized protein</fullName>
    </submittedName>
</protein>
<reference evidence="1 2" key="1">
    <citation type="submission" date="2011-04" db="EMBL/GenBank/DDBJ databases">
        <authorList>
            <person name="Muzny D."/>
            <person name="Qin X."/>
            <person name="Deng J."/>
            <person name="Jiang H."/>
            <person name="Liu Y."/>
            <person name="Qu J."/>
            <person name="Song X.-Z."/>
            <person name="Zhang L."/>
            <person name="Thornton R."/>
            <person name="Coyle M."/>
            <person name="Francisco L."/>
            <person name="Jackson L."/>
            <person name="Javaid M."/>
            <person name="Korchina V."/>
            <person name="Kovar C."/>
            <person name="Mata R."/>
            <person name="Mathew T."/>
            <person name="Ngo R."/>
            <person name="Nguyen L."/>
            <person name="Nguyen N."/>
            <person name="Okwuonu G."/>
            <person name="Ongeri F."/>
            <person name="Pham C."/>
            <person name="Simmons D."/>
            <person name="Wilczek-Boney K."/>
            <person name="Hale W."/>
            <person name="Jakkamsetti A."/>
            <person name="Pham P."/>
            <person name="Ruth R."/>
            <person name="San Lucas F."/>
            <person name="Warren J."/>
            <person name="Zhang J."/>
            <person name="Zhao Z."/>
            <person name="Zhou C."/>
            <person name="Zhu D."/>
            <person name="Lee S."/>
            <person name="Bess C."/>
            <person name="Blankenburg K."/>
            <person name="Forbes L."/>
            <person name="Fu Q."/>
            <person name="Gubbala S."/>
            <person name="Hirani K."/>
            <person name="Jayaseelan J.C."/>
            <person name="Lara F."/>
            <person name="Munidasa M."/>
            <person name="Palculict T."/>
            <person name="Patil S."/>
            <person name="Pu L.-L."/>
            <person name="Saada N."/>
            <person name="Tang L."/>
            <person name="Weissenberger G."/>
            <person name="Zhu Y."/>
            <person name="Hemphill L."/>
            <person name="Shang Y."/>
            <person name="Youmans B."/>
            <person name="Ayvaz T."/>
            <person name="Ross M."/>
            <person name="Santibanez J."/>
            <person name="Aqrawi P."/>
            <person name="Gross S."/>
            <person name="Joshi V."/>
            <person name="Fowler G."/>
            <person name="Nazareth L."/>
            <person name="Reid J."/>
            <person name="Worley K."/>
            <person name="Petrosino J."/>
            <person name="Highlander S."/>
            <person name="Gibbs R."/>
        </authorList>
    </citation>
    <scope>NUCLEOTIDE SEQUENCE [LARGE SCALE GENOMIC DNA]</scope>
    <source>
        <strain evidence="1 2">ATCC 23330</strain>
    </source>
</reference>
<evidence type="ECO:0000313" key="2">
    <source>
        <dbReference type="Proteomes" id="UP000004207"/>
    </source>
</evidence>
<sequence>MECLPTAYTFYTQINRFGQKVQAALDANSKQPAFFVILFSKLNQIITKIQSNLHKSTFA</sequence>
<dbReference type="AlphaFoldDB" id="F5S5X3"/>
<dbReference type="EMBL" id="AFHS01000020">
    <property type="protein sequence ID" value="EGK10452.1"/>
    <property type="molecule type" value="Genomic_DNA"/>
</dbReference>
<comment type="caution">
    <text evidence="1">The sequence shown here is derived from an EMBL/GenBank/DDBJ whole genome shotgun (WGS) entry which is preliminary data.</text>
</comment>
<name>F5S5X3_KINKI</name>
<proteinExistence type="predicted"/>
<dbReference type="HOGENOM" id="CLU_2954379_0_0_4"/>
<evidence type="ECO:0000313" key="1">
    <source>
        <dbReference type="EMBL" id="EGK10452.1"/>
    </source>
</evidence>
<accession>F5S5X3</accession>